<dbReference type="SUPFAM" id="SSF54529">
    <property type="entry name" value="Mitochondrial glycoprotein MAM33-like"/>
    <property type="match status" value="1"/>
</dbReference>
<dbReference type="InterPro" id="IPR003428">
    <property type="entry name" value="MAM33"/>
</dbReference>
<dbReference type="InterPro" id="IPR036561">
    <property type="entry name" value="MAM33_sf"/>
</dbReference>
<accession>A0A4Y7ME67</accession>
<comment type="similarity">
    <text evidence="1">Belongs to the MAM33 family.</text>
</comment>
<dbReference type="Gene3D" id="3.10.280.10">
    <property type="entry name" value="Mitochondrial glycoprotein"/>
    <property type="match status" value="1"/>
</dbReference>
<evidence type="ECO:0000313" key="4">
    <source>
        <dbReference type="EMBL" id="SVE79658.1"/>
    </source>
</evidence>
<dbReference type="Pfam" id="PF00786">
    <property type="entry name" value="PBD"/>
    <property type="match status" value="1"/>
</dbReference>
<evidence type="ECO:0000259" key="3">
    <source>
        <dbReference type="Pfam" id="PF00786"/>
    </source>
</evidence>
<feature type="domain" description="CRIB" evidence="3">
    <location>
        <begin position="22"/>
        <end position="78"/>
    </location>
</feature>
<dbReference type="GO" id="GO:0042256">
    <property type="term" value="P:cytosolic ribosome assembly"/>
    <property type="evidence" value="ECO:0007669"/>
    <property type="project" value="TreeGrafter"/>
</dbReference>
<name>A0A4Y7ME67_9CRUS</name>
<dbReference type="FunFam" id="3.10.280.10:FF:000005">
    <property type="entry name" value="Glycoprotein gC1qBP, putative"/>
    <property type="match status" value="1"/>
</dbReference>
<dbReference type="AlphaFoldDB" id="A0A4Y7ME67"/>
<dbReference type="Pfam" id="PF02330">
    <property type="entry name" value="MAM33"/>
    <property type="match status" value="1"/>
</dbReference>
<proteinExistence type="evidence at transcript level"/>
<reference evidence="4" key="1">
    <citation type="submission" date="2018-08" db="EMBL/GenBank/DDBJ databases">
        <authorList>
            <person name="Cornetti L."/>
        </authorList>
    </citation>
    <scope>NUCLEOTIDE SEQUENCE</scope>
    <source>
        <strain evidence="4">CA-CH-1</strain>
    </source>
</reference>
<feature type="region of interest" description="Disordered" evidence="2">
    <location>
        <begin position="1"/>
        <end position="27"/>
    </location>
</feature>
<dbReference type="PANTHER" id="PTHR10826">
    <property type="entry name" value="COMPLEMENT COMPONENT 1"/>
    <property type="match status" value="1"/>
</dbReference>
<dbReference type="GO" id="GO:0005759">
    <property type="term" value="C:mitochondrial matrix"/>
    <property type="evidence" value="ECO:0007669"/>
    <property type="project" value="InterPro"/>
</dbReference>
<dbReference type="InterPro" id="IPR036936">
    <property type="entry name" value="CRIB_dom_sf"/>
</dbReference>
<dbReference type="OrthoDB" id="1022360at2759"/>
<protein>
    <submittedName>
        <fullName evidence="4">EOG090X0APE</fullName>
    </submittedName>
</protein>
<dbReference type="Gene3D" id="3.90.810.10">
    <property type="entry name" value="CRIB domain"/>
    <property type="match status" value="1"/>
</dbReference>
<dbReference type="EMBL" id="LR010039">
    <property type="protein sequence ID" value="SVE79658.1"/>
    <property type="molecule type" value="mRNA"/>
</dbReference>
<dbReference type="InterPro" id="IPR000095">
    <property type="entry name" value="CRIB_dom"/>
</dbReference>
<sequence>MSRLKNLFKRGNNSPTDSGPSDISGPMSVSHNVHVALNHQTGALEGLPEAWLKLVNKELTQGELNENPDAVLHAVQYFMFSQKQGPKNLPFKVLATKEIIEKESMEIENMGSTCPCGECRGVHTRGDKELIEFLSEEIAVEKKGMSKSRDVSNVDGFEVKHNGAEIALSKKFNDEQIEITVNVNHSVDADINEGDLNTKADNPPQAEMKSRPHFEVKFIKGKQVTRFACSYIQDAGEPVEDAPNDIFTIDELAVYEGDHNEQTYAVAGDILDGYMYDLLMNLLEERGVSNEFAEKLSDLATKREHQLFVGLLENLQSFVQGK</sequence>
<organism evidence="4">
    <name type="scientific">Daphnia magna</name>
    <dbReference type="NCBI Taxonomy" id="35525"/>
    <lineage>
        <taxon>Eukaryota</taxon>
        <taxon>Metazoa</taxon>
        <taxon>Ecdysozoa</taxon>
        <taxon>Arthropoda</taxon>
        <taxon>Crustacea</taxon>
        <taxon>Branchiopoda</taxon>
        <taxon>Diplostraca</taxon>
        <taxon>Cladocera</taxon>
        <taxon>Anomopoda</taxon>
        <taxon>Daphniidae</taxon>
        <taxon>Daphnia</taxon>
    </lineage>
</organism>
<evidence type="ECO:0000256" key="1">
    <source>
        <dbReference type="ARBA" id="ARBA00005457"/>
    </source>
</evidence>
<dbReference type="PANTHER" id="PTHR10826:SF1">
    <property type="entry name" value="COMPLEMENT COMPONENT 1 Q SUBCOMPONENT-BINDING PROTEIN, MITOCHONDRIAL"/>
    <property type="match status" value="1"/>
</dbReference>
<gene>
    <name evidence="4" type="primary">EOG090X0APE</name>
</gene>
<evidence type="ECO:0000256" key="2">
    <source>
        <dbReference type="SAM" id="MobiDB-lite"/>
    </source>
</evidence>
<feature type="compositionally biased region" description="Polar residues" evidence="2">
    <location>
        <begin position="11"/>
        <end position="27"/>
    </location>
</feature>